<dbReference type="GO" id="GO:0031012">
    <property type="term" value="C:extracellular matrix"/>
    <property type="evidence" value="ECO:0000318"/>
    <property type="project" value="GO_Central"/>
</dbReference>
<name>A0A7M7SSS3_STRPU</name>
<dbReference type="GO" id="GO:0005615">
    <property type="term" value="C:extracellular space"/>
    <property type="evidence" value="ECO:0000318"/>
    <property type="project" value="GO_Central"/>
</dbReference>
<dbReference type="Gene3D" id="2.30.180.10">
    <property type="entry name" value="FAS1 domain"/>
    <property type="match status" value="3"/>
</dbReference>
<dbReference type="GO" id="GO:0050839">
    <property type="term" value="F:cell adhesion molecule binding"/>
    <property type="evidence" value="ECO:0000318"/>
    <property type="project" value="GO_Central"/>
</dbReference>
<dbReference type="EnsemblMetazoa" id="XM_030972892">
    <property type="protein sequence ID" value="XP_030828752"/>
    <property type="gene ID" value="LOC579890"/>
</dbReference>
<dbReference type="InterPro" id="IPR000782">
    <property type="entry name" value="FAS1_domain"/>
</dbReference>
<organism evidence="3 4">
    <name type="scientific">Strongylocentrotus purpuratus</name>
    <name type="common">Purple sea urchin</name>
    <dbReference type="NCBI Taxonomy" id="7668"/>
    <lineage>
        <taxon>Eukaryota</taxon>
        <taxon>Metazoa</taxon>
        <taxon>Echinodermata</taxon>
        <taxon>Eleutherozoa</taxon>
        <taxon>Echinozoa</taxon>
        <taxon>Echinoidea</taxon>
        <taxon>Euechinoidea</taxon>
        <taxon>Echinacea</taxon>
        <taxon>Camarodonta</taxon>
        <taxon>Echinidea</taxon>
        <taxon>Strongylocentrotidae</taxon>
        <taxon>Strongylocentrotus</taxon>
    </lineage>
</organism>
<feature type="domain" description="FAS1" evidence="2">
    <location>
        <begin position="410"/>
        <end position="541"/>
    </location>
</feature>
<dbReference type="GO" id="GO:0007155">
    <property type="term" value="P:cell adhesion"/>
    <property type="evidence" value="ECO:0000318"/>
    <property type="project" value="GO_Central"/>
</dbReference>
<dbReference type="AlphaFoldDB" id="A0A7M7SSS3"/>
<accession>A0A7M7SSS3</accession>
<evidence type="ECO:0000313" key="3">
    <source>
        <dbReference type="EnsemblMetazoa" id="XP_030828752"/>
    </source>
</evidence>
<reference evidence="3" key="2">
    <citation type="submission" date="2021-01" db="UniProtKB">
        <authorList>
            <consortium name="EnsemblMetazoa"/>
        </authorList>
    </citation>
    <scope>IDENTIFICATION</scope>
</reference>
<dbReference type="SUPFAM" id="SSF82153">
    <property type="entry name" value="FAS1 domain"/>
    <property type="match status" value="3"/>
</dbReference>
<dbReference type="KEGG" id="spu:579890"/>
<dbReference type="InterPro" id="IPR050904">
    <property type="entry name" value="Adhesion/Biosynth-related"/>
</dbReference>
<dbReference type="Proteomes" id="UP000007110">
    <property type="component" value="Unassembled WGS sequence"/>
</dbReference>
<feature type="signal peptide" evidence="1">
    <location>
        <begin position="1"/>
        <end position="18"/>
    </location>
</feature>
<dbReference type="GO" id="GO:0030198">
    <property type="term" value="P:extracellular matrix organization"/>
    <property type="evidence" value="ECO:0000318"/>
    <property type="project" value="GO_Central"/>
</dbReference>
<dbReference type="Pfam" id="PF02469">
    <property type="entry name" value="Fasciclin"/>
    <property type="match status" value="3"/>
</dbReference>
<dbReference type="InParanoid" id="A0A7M7SSS3"/>
<evidence type="ECO:0000313" key="4">
    <source>
        <dbReference type="Proteomes" id="UP000007110"/>
    </source>
</evidence>
<dbReference type="FunFam" id="2.30.180.10:FF:000032">
    <property type="entry name" value="Fasciclin domain-containing protein, putative"/>
    <property type="match status" value="1"/>
</dbReference>
<reference evidence="4" key="1">
    <citation type="submission" date="2015-02" db="EMBL/GenBank/DDBJ databases">
        <title>Genome sequencing for Strongylocentrotus purpuratus.</title>
        <authorList>
            <person name="Murali S."/>
            <person name="Liu Y."/>
            <person name="Vee V."/>
            <person name="English A."/>
            <person name="Wang M."/>
            <person name="Skinner E."/>
            <person name="Han Y."/>
            <person name="Muzny D.M."/>
            <person name="Worley K.C."/>
            <person name="Gibbs R.A."/>
        </authorList>
    </citation>
    <scope>NUCLEOTIDE SEQUENCE</scope>
</reference>
<dbReference type="GeneID" id="579890"/>
<evidence type="ECO:0000259" key="2">
    <source>
        <dbReference type="PROSITE" id="PS50213"/>
    </source>
</evidence>
<evidence type="ECO:0000256" key="1">
    <source>
        <dbReference type="SAM" id="SignalP"/>
    </source>
</evidence>
<dbReference type="InterPro" id="IPR036378">
    <property type="entry name" value="FAS1_dom_sf"/>
</dbReference>
<dbReference type="PROSITE" id="PS50213">
    <property type="entry name" value="FAS1"/>
    <property type="match status" value="3"/>
</dbReference>
<dbReference type="OrthoDB" id="286301at2759"/>
<keyword evidence="1" id="KW-0732">Signal</keyword>
<feature type="domain" description="FAS1" evidence="2">
    <location>
        <begin position="56"/>
        <end position="186"/>
    </location>
</feature>
<dbReference type="SMART" id="SM00554">
    <property type="entry name" value="FAS1"/>
    <property type="match status" value="3"/>
</dbReference>
<dbReference type="RefSeq" id="XP_030828752.1">
    <property type="nucleotide sequence ID" value="XM_030972892.1"/>
</dbReference>
<keyword evidence="4" id="KW-1185">Reference proteome</keyword>
<proteinExistence type="predicted"/>
<dbReference type="PANTHER" id="PTHR10900">
    <property type="entry name" value="PERIOSTIN-RELATED"/>
    <property type="match status" value="1"/>
</dbReference>
<sequence length="554" mass="60976">MDIVTVFVWLLTCIGIAPLDPSTSDGLVDHRSVDDLVNYRSVDELVDYRIVDDLVDGNILDVLRQAGATTFLSYAERCPWVLHELGSRPGYTVLAPTNNAFEKIPKVIHDAMNSSAQVTEWYLRYHIVLGVIPRSGMRNNRLVPTAFKPPQSMNEPVQMMRFNMYTVWNSMLSDPEKLLLPEDMPFDMKYINTCVILCILMGGSVIHAELRENVRGENPSFNPSLPRVMNAFLIQPAKSLEKQVHPKPKFDTATNVLDVARQNSATKFADFATNTSWLNATLQSGPGKVTVFAFSDEAYSRSSPAVKAALADVSGRNQILQYHVALGAHLSHDIAIRGVDSVVYSLYPSPPFKPTSQYQPIHVDSYVVYSNGERISVVTASGSRVVKVDLVASNGVVHIIDRVIYPIPTGSDMAKYLEREPNYSSLYAALEAANLTLALSTPAFKPFTLLAPSNAAFGKLSKAQQDLLKNTTILQQVLTFHVVVGSYYSAAIYEDFQLHSLEGSTIYFQQGAGGTSAGGRMVVKVDTTVTNGVVHELDGVMFPPSLNHLLLNDV</sequence>
<dbReference type="PANTHER" id="PTHR10900:SF124">
    <property type="entry name" value="FI05614P"/>
    <property type="match status" value="1"/>
</dbReference>
<feature type="domain" description="FAS1" evidence="2">
    <location>
        <begin position="252"/>
        <end position="404"/>
    </location>
</feature>
<protein>
    <recommendedName>
        <fullName evidence="2">FAS1 domain-containing protein</fullName>
    </recommendedName>
</protein>
<feature type="chain" id="PRO_5029810756" description="FAS1 domain-containing protein" evidence="1">
    <location>
        <begin position="19"/>
        <end position="554"/>
    </location>
</feature>